<dbReference type="Gene3D" id="3.40.1410.10">
    <property type="entry name" value="Chorismate lyase-like"/>
    <property type="match status" value="1"/>
</dbReference>
<dbReference type="RefSeq" id="WP_145219691.1">
    <property type="nucleotide sequence ID" value="NZ_CP036269.1"/>
</dbReference>
<proteinExistence type="predicted"/>
<organism evidence="1 2">
    <name type="scientific">Gimesia alba</name>
    <dbReference type="NCBI Taxonomy" id="2527973"/>
    <lineage>
        <taxon>Bacteria</taxon>
        <taxon>Pseudomonadati</taxon>
        <taxon>Planctomycetota</taxon>
        <taxon>Planctomycetia</taxon>
        <taxon>Planctomycetales</taxon>
        <taxon>Planctomycetaceae</taxon>
        <taxon>Gimesia</taxon>
    </lineage>
</organism>
<dbReference type="SUPFAM" id="SSF64288">
    <property type="entry name" value="Chorismate lyase-like"/>
    <property type="match status" value="1"/>
</dbReference>
<dbReference type="KEGG" id="gaz:Pan241w_44390"/>
<accession>A0A517RKC4</accession>
<sequence>MNPQDELDALVKLFPSEQRLFERAEHVSSASLPDPYKTLLAHNHHMTVTMEKYHQSPVDVTVLDQRLDENVYSRKILLSKTGTKEVVQFGIVRFNFDYVTQAVKDEILAGEIPLGRVLINHNVLRHVDLGAVLRITAGPGLASVMDIQPGEITYGRLATIFCNQQPAIDLLEVSARLL</sequence>
<reference evidence="1 2" key="1">
    <citation type="submission" date="2019-02" db="EMBL/GenBank/DDBJ databases">
        <title>Deep-cultivation of Planctomycetes and their phenomic and genomic characterization uncovers novel biology.</title>
        <authorList>
            <person name="Wiegand S."/>
            <person name="Jogler M."/>
            <person name="Boedeker C."/>
            <person name="Pinto D."/>
            <person name="Vollmers J."/>
            <person name="Rivas-Marin E."/>
            <person name="Kohn T."/>
            <person name="Peeters S.H."/>
            <person name="Heuer A."/>
            <person name="Rast P."/>
            <person name="Oberbeckmann S."/>
            <person name="Bunk B."/>
            <person name="Jeske O."/>
            <person name="Meyerdierks A."/>
            <person name="Storesund J.E."/>
            <person name="Kallscheuer N."/>
            <person name="Luecker S."/>
            <person name="Lage O.M."/>
            <person name="Pohl T."/>
            <person name="Merkel B.J."/>
            <person name="Hornburger P."/>
            <person name="Mueller R.-W."/>
            <person name="Bruemmer F."/>
            <person name="Labrenz M."/>
            <person name="Spormann A.M."/>
            <person name="Op den Camp H."/>
            <person name="Overmann J."/>
            <person name="Amann R."/>
            <person name="Jetten M.S.M."/>
            <person name="Mascher T."/>
            <person name="Medema M.H."/>
            <person name="Devos D.P."/>
            <person name="Kaster A.-K."/>
            <person name="Ovreas L."/>
            <person name="Rohde M."/>
            <person name="Galperin M.Y."/>
            <person name="Jogler C."/>
        </authorList>
    </citation>
    <scope>NUCLEOTIDE SEQUENCE [LARGE SCALE GENOMIC DNA]</scope>
    <source>
        <strain evidence="1 2">Pan241w</strain>
    </source>
</reference>
<dbReference type="InterPro" id="IPR028978">
    <property type="entry name" value="Chorismate_lyase_/UTRA_dom_sf"/>
</dbReference>
<name>A0A517RKC4_9PLAN</name>
<dbReference type="Proteomes" id="UP000317171">
    <property type="component" value="Chromosome"/>
</dbReference>
<dbReference type="AlphaFoldDB" id="A0A517RKC4"/>
<keyword evidence="2" id="KW-1185">Reference proteome</keyword>
<dbReference type="EMBL" id="CP036269">
    <property type="protein sequence ID" value="QDT44330.1"/>
    <property type="molecule type" value="Genomic_DNA"/>
</dbReference>
<protein>
    <submittedName>
        <fullName evidence="1">Uncharacterized protein</fullName>
    </submittedName>
</protein>
<evidence type="ECO:0000313" key="1">
    <source>
        <dbReference type="EMBL" id="QDT44330.1"/>
    </source>
</evidence>
<dbReference type="OrthoDB" id="268218at2"/>
<gene>
    <name evidence="1" type="ORF">Pan241w_44390</name>
</gene>
<evidence type="ECO:0000313" key="2">
    <source>
        <dbReference type="Proteomes" id="UP000317171"/>
    </source>
</evidence>